<dbReference type="EnsemblPlants" id="Solyc04g051070.1.1">
    <property type="protein sequence ID" value="Solyc04g051070.1.1.1"/>
    <property type="gene ID" value="Solyc04g051070.1"/>
</dbReference>
<dbReference type="InParanoid" id="A0A3Q7G3Y9"/>
<accession>A0A3Q7G3Y9</accession>
<dbReference type="PaxDb" id="4081-Solyc04g051070.1.1"/>
<dbReference type="Proteomes" id="UP000004994">
    <property type="component" value="Chromosome 4"/>
</dbReference>
<evidence type="ECO:0000313" key="2">
    <source>
        <dbReference type="Proteomes" id="UP000004994"/>
    </source>
</evidence>
<dbReference type="AlphaFoldDB" id="A0A3Q7G3Y9"/>
<proteinExistence type="predicted"/>
<name>A0A3Q7G3Y9_SOLLC</name>
<sequence length="80" mass="9325">MFTSPLCCAGLRLITSSSIHPNKTAYQKIYLLWVCASPNNYSIPKQNHTFLWSKSFGSYIKRRKLTKKKESVEKVQIWKT</sequence>
<protein>
    <submittedName>
        <fullName evidence="1">Uncharacterized protein</fullName>
    </submittedName>
</protein>
<keyword evidence="2" id="KW-1185">Reference proteome</keyword>
<reference evidence="1" key="2">
    <citation type="submission" date="2019-01" db="UniProtKB">
        <authorList>
            <consortium name="EnsemblPlants"/>
        </authorList>
    </citation>
    <scope>IDENTIFICATION</scope>
    <source>
        <strain evidence="1">cv. Heinz 1706</strain>
    </source>
</reference>
<organism evidence="1">
    <name type="scientific">Solanum lycopersicum</name>
    <name type="common">Tomato</name>
    <name type="synonym">Lycopersicon esculentum</name>
    <dbReference type="NCBI Taxonomy" id="4081"/>
    <lineage>
        <taxon>Eukaryota</taxon>
        <taxon>Viridiplantae</taxon>
        <taxon>Streptophyta</taxon>
        <taxon>Embryophyta</taxon>
        <taxon>Tracheophyta</taxon>
        <taxon>Spermatophyta</taxon>
        <taxon>Magnoliopsida</taxon>
        <taxon>eudicotyledons</taxon>
        <taxon>Gunneridae</taxon>
        <taxon>Pentapetalae</taxon>
        <taxon>asterids</taxon>
        <taxon>lamiids</taxon>
        <taxon>Solanales</taxon>
        <taxon>Solanaceae</taxon>
        <taxon>Solanoideae</taxon>
        <taxon>Solaneae</taxon>
        <taxon>Solanum</taxon>
        <taxon>Solanum subgen. Lycopersicon</taxon>
    </lineage>
</organism>
<dbReference type="Gramene" id="Solyc04g051070.1.1">
    <property type="protein sequence ID" value="Solyc04g051070.1.1.1"/>
    <property type="gene ID" value="Solyc04g051070.1"/>
</dbReference>
<reference evidence="1" key="1">
    <citation type="journal article" date="2012" name="Nature">
        <title>The tomato genome sequence provides insights into fleshy fruit evolution.</title>
        <authorList>
            <consortium name="Tomato Genome Consortium"/>
        </authorList>
    </citation>
    <scope>NUCLEOTIDE SEQUENCE [LARGE SCALE GENOMIC DNA]</scope>
    <source>
        <strain evidence="1">cv. Heinz 1706</strain>
    </source>
</reference>
<evidence type="ECO:0000313" key="1">
    <source>
        <dbReference type="EnsemblPlants" id="Solyc04g051070.1.1.1"/>
    </source>
</evidence>